<gene>
    <name evidence="1" type="ORF">LCGC14_0845420</name>
</gene>
<name>A0A0F9PX69_9ZZZZ</name>
<evidence type="ECO:0000313" key="1">
    <source>
        <dbReference type="EMBL" id="KKN29332.1"/>
    </source>
</evidence>
<organism evidence="1">
    <name type="scientific">marine sediment metagenome</name>
    <dbReference type="NCBI Taxonomy" id="412755"/>
    <lineage>
        <taxon>unclassified sequences</taxon>
        <taxon>metagenomes</taxon>
        <taxon>ecological metagenomes</taxon>
    </lineage>
</organism>
<accession>A0A0F9PX69</accession>
<sequence length="117" mass="13498">MFETKRKYSLKEEKDPATLAYNLTQCTWTLCTAWFHNGYLFFNDATSEDGAGEYAVYKLLTDGQHKKIESVTFSWMTEQEALTFLAEIDTYGDVFKNSKPTTISIEHYKDHRCPACA</sequence>
<proteinExistence type="predicted"/>
<reference evidence="1" key="1">
    <citation type="journal article" date="2015" name="Nature">
        <title>Complex archaea that bridge the gap between prokaryotes and eukaryotes.</title>
        <authorList>
            <person name="Spang A."/>
            <person name="Saw J.H."/>
            <person name="Jorgensen S.L."/>
            <person name="Zaremba-Niedzwiedzka K."/>
            <person name="Martijn J."/>
            <person name="Lind A.E."/>
            <person name="van Eijk R."/>
            <person name="Schleper C."/>
            <person name="Guy L."/>
            <person name="Ettema T.J."/>
        </authorList>
    </citation>
    <scope>NUCLEOTIDE SEQUENCE</scope>
</reference>
<dbReference type="AlphaFoldDB" id="A0A0F9PX69"/>
<comment type="caution">
    <text evidence="1">The sequence shown here is derived from an EMBL/GenBank/DDBJ whole genome shotgun (WGS) entry which is preliminary data.</text>
</comment>
<protein>
    <submittedName>
        <fullName evidence="1">Uncharacterized protein</fullName>
    </submittedName>
</protein>
<dbReference type="EMBL" id="LAZR01002496">
    <property type="protein sequence ID" value="KKN29332.1"/>
    <property type="molecule type" value="Genomic_DNA"/>
</dbReference>